<dbReference type="Gene3D" id="1.20.1250.20">
    <property type="entry name" value="MFS general substrate transporter like domains"/>
    <property type="match status" value="1"/>
</dbReference>
<keyword evidence="9" id="KW-1185">Reference proteome</keyword>
<feature type="transmembrane region" description="Helical" evidence="6">
    <location>
        <begin position="213"/>
        <end position="236"/>
    </location>
</feature>
<evidence type="ECO:0000313" key="8">
    <source>
        <dbReference type="EMBL" id="QDZ15827.1"/>
    </source>
</evidence>
<feature type="transmembrane region" description="Helical" evidence="6">
    <location>
        <begin position="277"/>
        <end position="295"/>
    </location>
</feature>
<keyword evidence="2" id="KW-1003">Cell membrane</keyword>
<dbReference type="InterPro" id="IPR005829">
    <property type="entry name" value="Sugar_transporter_CS"/>
</dbReference>
<feature type="transmembrane region" description="Helical" evidence="6">
    <location>
        <begin position="174"/>
        <end position="193"/>
    </location>
</feature>
<feature type="transmembrane region" description="Helical" evidence="6">
    <location>
        <begin position="20"/>
        <end position="43"/>
    </location>
</feature>
<dbReference type="Proteomes" id="UP000320216">
    <property type="component" value="Chromosome"/>
</dbReference>
<proteinExistence type="predicted"/>
<evidence type="ECO:0000259" key="7">
    <source>
        <dbReference type="PROSITE" id="PS50850"/>
    </source>
</evidence>
<feature type="transmembrane region" description="Helical" evidence="6">
    <location>
        <begin position="341"/>
        <end position="361"/>
    </location>
</feature>
<evidence type="ECO:0000256" key="5">
    <source>
        <dbReference type="ARBA" id="ARBA00023136"/>
    </source>
</evidence>
<protein>
    <submittedName>
        <fullName evidence="8">MFS transporter</fullName>
    </submittedName>
</protein>
<dbReference type="PROSITE" id="PS00216">
    <property type="entry name" value="SUGAR_TRANSPORT_1"/>
    <property type="match status" value="1"/>
</dbReference>
<evidence type="ECO:0000256" key="6">
    <source>
        <dbReference type="SAM" id="Phobius"/>
    </source>
</evidence>
<dbReference type="AlphaFoldDB" id="A0A5B8M5D8"/>
<name>A0A5B8M5D8_9MICO</name>
<feature type="transmembrane region" description="Helical" evidence="6">
    <location>
        <begin position="87"/>
        <end position="105"/>
    </location>
</feature>
<dbReference type="Pfam" id="PF07690">
    <property type="entry name" value="MFS_1"/>
    <property type="match status" value="1"/>
</dbReference>
<dbReference type="InterPro" id="IPR036259">
    <property type="entry name" value="MFS_trans_sf"/>
</dbReference>
<dbReference type="PANTHER" id="PTHR43124">
    <property type="entry name" value="PURINE EFFLUX PUMP PBUE"/>
    <property type="match status" value="1"/>
</dbReference>
<gene>
    <name evidence="8" type="ORF">FPZ11_14560</name>
</gene>
<organism evidence="8 9">
    <name type="scientific">Humibacter ginsenosidimutans</name>
    <dbReference type="NCBI Taxonomy" id="2599293"/>
    <lineage>
        <taxon>Bacteria</taxon>
        <taxon>Bacillati</taxon>
        <taxon>Actinomycetota</taxon>
        <taxon>Actinomycetes</taxon>
        <taxon>Micrococcales</taxon>
        <taxon>Microbacteriaceae</taxon>
        <taxon>Humibacter</taxon>
    </lineage>
</organism>
<evidence type="ECO:0000256" key="4">
    <source>
        <dbReference type="ARBA" id="ARBA00022989"/>
    </source>
</evidence>
<dbReference type="KEGG" id="huw:FPZ11_14560"/>
<evidence type="ECO:0000256" key="1">
    <source>
        <dbReference type="ARBA" id="ARBA00004651"/>
    </source>
</evidence>
<dbReference type="OrthoDB" id="9812221at2"/>
<dbReference type="SUPFAM" id="SSF103473">
    <property type="entry name" value="MFS general substrate transporter"/>
    <property type="match status" value="1"/>
</dbReference>
<dbReference type="InterPro" id="IPR020846">
    <property type="entry name" value="MFS_dom"/>
</dbReference>
<dbReference type="InterPro" id="IPR050189">
    <property type="entry name" value="MFS_Efflux_Transporters"/>
</dbReference>
<comment type="subcellular location">
    <subcellularLocation>
        <location evidence="1">Cell membrane</location>
        <topology evidence="1">Multi-pass membrane protein</topology>
    </subcellularLocation>
</comment>
<dbReference type="PROSITE" id="PS50850">
    <property type="entry name" value="MFS"/>
    <property type="match status" value="1"/>
</dbReference>
<feature type="transmembrane region" description="Helical" evidence="6">
    <location>
        <begin position="55"/>
        <end position="75"/>
    </location>
</feature>
<evidence type="ECO:0000313" key="9">
    <source>
        <dbReference type="Proteomes" id="UP000320216"/>
    </source>
</evidence>
<feature type="domain" description="Major facilitator superfamily (MFS) profile" evidence="7">
    <location>
        <begin position="21"/>
        <end position="390"/>
    </location>
</feature>
<evidence type="ECO:0000256" key="2">
    <source>
        <dbReference type="ARBA" id="ARBA00022475"/>
    </source>
</evidence>
<feature type="transmembrane region" description="Helical" evidence="6">
    <location>
        <begin position="301"/>
        <end position="320"/>
    </location>
</feature>
<reference evidence="8 9" key="1">
    <citation type="submission" date="2019-07" db="EMBL/GenBank/DDBJ databases">
        <title>Full genome sequence of Humibacter sp. WJ7-1.</title>
        <authorList>
            <person name="Im W.-T."/>
        </authorList>
    </citation>
    <scope>NUCLEOTIDE SEQUENCE [LARGE SCALE GENOMIC DNA]</scope>
    <source>
        <strain evidence="8 9">WJ7-1</strain>
    </source>
</reference>
<keyword evidence="5 6" id="KW-0472">Membrane</keyword>
<dbReference type="PANTHER" id="PTHR43124:SF3">
    <property type="entry name" value="CHLORAMPHENICOL EFFLUX PUMP RV0191"/>
    <property type="match status" value="1"/>
</dbReference>
<sequence length="405" mass="41447">MSTATAPVPRTRTSSTGQGAVLLAAACMPILGSTSIAPVQPAMVAAFPDQAGAEVLVGLILTAPALVIGLTALFAGRLIDRVGRKRVLVIALFAYAVVGTAPLWLPTLQAILISRVAVGLAEAAIFSSSMATITDLFDGHRRARYFGLLNLVTGLAAVVFIALSGALGDANWRAPFWLYLLALPLGIVAAIVLKKDRPRTERQALPPVQWRRLLAPILFTLLGGAVFYVPVAMLSFRLSELGVSQTSAIGAISAGAALALALASLGFPALLRRIPRILLAAAFAVLGVGLLLIGLSTALPVVIVGAVVANAGGGILLSTLQTWIVQGLPYEQRGRASGASTAGLFVGQFLAPLLVFAIAGATGLGPAIAIAGACGLLAAVAGVFVGRIRTDQAERSEQPVHAAAE</sequence>
<keyword evidence="3 6" id="KW-0812">Transmembrane</keyword>
<dbReference type="GO" id="GO:0022857">
    <property type="term" value="F:transmembrane transporter activity"/>
    <property type="evidence" value="ECO:0007669"/>
    <property type="project" value="InterPro"/>
</dbReference>
<accession>A0A5B8M5D8</accession>
<keyword evidence="4 6" id="KW-1133">Transmembrane helix</keyword>
<dbReference type="EMBL" id="CP042305">
    <property type="protein sequence ID" value="QDZ15827.1"/>
    <property type="molecule type" value="Genomic_DNA"/>
</dbReference>
<dbReference type="InterPro" id="IPR011701">
    <property type="entry name" value="MFS"/>
</dbReference>
<evidence type="ECO:0000256" key="3">
    <source>
        <dbReference type="ARBA" id="ARBA00022692"/>
    </source>
</evidence>
<dbReference type="GO" id="GO:0005886">
    <property type="term" value="C:plasma membrane"/>
    <property type="evidence" value="ECO:0007669"/>
    <property type="project" value="UniProtKB-SubCell"/>
</dbReference>
<dbReference type="RefSeq" id="WP_146321861.1">
    <property type="nucleotide sequence ID" value="NZ_CP042305.1"/>
</dbReference>
<dbReference type="CDD" id="cd17473">
    <property type="entry name" value="MFS_arabinose_efflux_permease_like"/>
    <property type="match status" value="1"/>
</dbReference>
<feature type="transmembrane region" description="Helical" evidence="6">
    <location>
        <begin position="367"/>
        <end position="386"/>
    </location>
</feature>
<feature type="transmembrane region" description="Helical" evidence="6">
    <location>
        <begin position="248"/>
        <end position="270"/>
    </location>
</feature>
<feature type="transmembrane region" description="Helical" evidence="6">
    <location>
        <begin position="111"/>
        <end position="133"/>
    </location>
</feature>
<feature type="transmembrane region" description="Helical" evidence="6">
    <location>
        <begin position="145"/>
        <end position="168"/>
    </location>
</feature>